<feature type="compositionally biased region" description="Polar residues" evidence="5">
    <location>
        <begin position="321"/>
        <end position="354"/>
    </location>
</feature>
<dbReference type="InterPro" id="IPR017907">
    <property type="entry name" value="Znf_RING_CS"/>
</dbReference>
<keyword evidence="8" id="KW-1185">Reference proteome</keyword>
<name>A0A371D398_9APHY</name>
<proteinExistence type="predicted"/>
<reference evidence="7 8" key="1">
    <citation type="journal article" date="2018" name="Biotechnol. Biofuels">
        <title>Integrative visual omics of the white-rot fungus Polyporus brumalis exposes the biotechnological potential of its oxidative enzymes for delignifying raw plant biomass.</title>
        <authorList>
            <person name="Miyauchi S."/>
            <person name="Rancon A."/>
            <person name="Drula E."/>
            <person name="Hage H."/>
            <person name="Chaduli D."/>
            <person name="Favel A."/>
            <person name="Grisel S."/>
            <person name="Henrissat B."/>
            <person name="Herpoel-Gimbert I."/>
            <person name="Ruiz-Duenas F.J."/>
            <person name="Chevret D."/>
            <person name="Hainaut M."/>
            <person name="Lin J."/>
            <person name="Wang M."/>
            <person name="Pangilinan J."/>
            <person name="Lipzen A."/>
            <person name="Lesage-Meessen L."/>
            <person name="Navarro D."/>
            <person name="Riley R."/>
            <person name="Grigoriev I.V."/>
            <person name="Zhou S."/>
            <person name="Raouche S."/>
            <person name="Rosso M.N."/>
        </authorList>
    </citation>
    <scope>NUCLEOTIDE SEQUENCE [LARGE SCALE GENOMIC DNA]</scope>
    <source>
        <strain evidence="7 8">BRFM 1820</strain>
    </source>
</reference>
<dbReference type="PROSITE" id="PS00518">
    <property type="entry name" value="ZF_RING_1"/>
    <property type="match status" value="1"/>
</dbReference>
<dbReference type="STRING" id="139420.A0A371D398"/>
<dbReference type="Proteomes" id="UP000256964">
    <property type="component" value="Unassembled WGS sequence"/>
</dbReference>
<dbReference type="PANTHER" id="PTHR47094:SF1">
    <property type="entry name" value="RING-TYPE E3 UBIQUITIN TRANSFERASE"/>
    <property type="match status" value="1"/>
</dbReference>
<feature type="region of interest" description="Disordered" evidence="5">
    <location>
        <begin position="209"/>
        <end position="360"/>
    </location>
</feature>
<dbReference type="GO" id="GO:0061630">
    <property type="term" value="F:ubiquitin protein ligase activity"/>
    <property type="evidence" value="ECO:0007669"/>
    <property type="project" value="InterPro"/>
</dbReference>
<feature type="region of interest" description="Disordered" evidence="5">
    <location>
        <begin position="75"/>
        <end position="134"/>
    </location>
</feature>
<sequence length="415" mass="44182">MQRAWVTSLTRPISANYVPSSLRHRNSAQLLPPPTQGSNPTRYLCNSCTVLLNSEAARLEHMQWTGHVDFARLTPMNGAPPDAGPVPSSSSPRSPAAASSSSNGAHATRAADAAAASPEVPTVQAQLTGDTTASTLEVRSHKKEIMATPASFAQNASCEKCQLSFRDSDALQTHFNESGSIHPHCRTCGLGFASIIAWVAHKSTCPPPGATPEEVAHDSDVTVPSPDSVTPSRRAYNGRSSESVISIVTDTTHSIPQMSQSSTTRGSRSFVDTSIRSQAGGIWSTSSRGPASTYDRGRDDGRIVSTTASSAGSEGRRRPESSANTHSAASQSIQNWQRRVPQTRSTAVGSMASTPTPPRSSFHCRSCMRDPCVEPVATMCGHIFCHSCILQEIEAKMCCPVCQKTFMVKLQVESG</sequence>
<evidence type="ECO:0000256" key="5">
    <source>
        <dbReference type="SAM" id="MobiDB-lite"/>
    </source>
</evidence>
<dbReference type="EMBL" id="KZ857422">
    <property type="protein sequence ID" value="RDX47016.1"/>
    <property type="molecule type" value="Genomic_DNA"/>
</dbReference>
<feature type="compositionally biased region" description="Low complexity" evidence="5">
    <location>
        <begin position="87"/>
        <end position="116"/>
    </location>
</feature>
<feature type="domain" description="RING-type" evidence="6">
    <location>
        <begin position="364"/>
        <end position="403"/>
    </location>
</feature>
<evidence type="ECO:0000259" key="6">
    <source>
        <dbReference type="PROSITE" id="PS50089"/>
    </source>
</evidence>
<dbReference type="InterPro" id="IPR013083">
    <property type="entry name" value="Znf_RING/FYVE/PHD"/>
</dbReference>
<dbReference type="GO" id="GO:0008270">
    <property type="term" value="F:zinc ion binding"/>
    <property type="evidence" value="ECO:0007669"/>
    <property type="project" value="UniProtKB-KW"/>
</dbReference>
<keyword evidence="3" id="KW-0862">Zinc</keyword>
<dbReference type="OrthoDB" id="6333297at2759"/>
<protein>
    <recommendedName>
        <fullName evidence="6">RING-type domain-containing protein</fullName>
    </recommendedName>
</protein>
<dbReference type="AlphaFoldDB" id="A0A371D398"/>
<evidence type="ECO:0000256" key="2">
    <source>
        <dbReference type="ARBA" id="ARBA00022771"/>
    </source>
</evidence>
<dbReference type="PANTHER" id="PTHR47094">
    <property type="entry name" value="ELFLESS, ISOFORM B"/>
    <property type="match status" value="1"/>
</dbReference>
<organism evidence="7 8">
    <name type="scientific">Lentinus brumalis</name>
    <dbReference type="NCBI Taxonomy" id="2498619"/>
    <lineage>
        <taxon>Eukaryota</taxon>
        <taxon>Fungi</taxon>
        <taxon>Dikarya</taxon>
        <taxon>Basidiomycota</taxon>
        <taxon>Agaricomycotina</taxon>
        <taxon>Agaricomycetes</taxon>
        <taxon>Polyporales</taxon>
        <taxon>Polyporaceae</taxon>
        <taxon>Lentinus</taxon>
    </lineage>
</organism>
<evidence type="ECO:0000256" key="1">
    <source>
        <dbReference type="ARBA" id="ARBA00022723"/>
    </source>
</evidence>
<evidence type="ECO:0000256" key="3">
    <source>
        <dbReference type="ARBA" id="ARBA00022833"/>
    </source>
</evidence>
<gene>
    <name evidence="7" type="ORF">OH76DRAFT_1558082</name>
</gene>
<dbReference type="GO" id="GO:0140082">
    <property type="term" value="F:SUMO-ubiquitin ligase activity"/>
    <property type="evidence" value="ECO:0007669"/>
    <property type="project" value="TreeGrafter"/>
</dbReference>
<dbReference type="GO" id="GO:0032183">
    <property type="term" value="F:SUMO binding"/>
    <property type="evidence" value="ECO:0007669"/>
    <property type="project" value="TreeGrafter"/>
</dbReference>
<dbReference type="InterPro" id="IPR001841">
    <property type="entry name" value="Znf_RING"/>
</dbReference>
<keyword evidence="1" id="KW-0479">Metal-binding</keyword>
<dbReference type="GO" id="GO:0006511">
    <property type="term" value="P:ubiquitin-dependent protein catabolic process"/>
    <property type="evidence" value="ECO:0007669"/>
    <property type="project" value="TreeGrafter"/>
</dbReference>
<dbReference type="PROSITE" id="PS50089">
    <property type="entry name" value="ZF_RING_2"/>
    <property type="match status" value="1"/>
</dbReference>
<dbReference type="Gene3D" id="3.30.40.10">
    <property type="entry name" value="Zinc/RING finger domain, C3HC4 (zinc finger)"/>
    <property type="match status" value="1"/>
</dbReference>
<dbReference type="GO" id="GO:0033768">
    <property type="term" value="C:SUMO-targeted ubiquitin ligase complex"/>
    <property type="evidence" value="ECO:0007669"/>
    <property type="project" value="TreeGrafter"/>
</dbReference>
<dbReference type="SUPFAM" id="SSF57850">
    <property type="entry name" value="RING/U-box"/>
    <property type="match status" value="1"/>
</dbReference>
<keyword evidence="2 4" id="KW-0863">Zinc-finger</keyword>
<feature type="compositionally biased region" description="Polar residues" evidence="5">
    <location>
        <begin position="123"/>
        <end position="134"/>
    </location>
</feature>
<dbReference type="InterPro" id="IPR049627">
    <property type="entry name" value="SLX8"/>
</dbReference>
<evidence type="ECO:0000256" key="4">
    <source>
        <dbReference type="PROSITE-ProRule" id="PRU00175"/>
    </source>
</evidence>
<evidence type="ECO:0000313" key="8">
    <source>
        <dbReference type="Proteomes" id="UP000256964"/>
    </source>
</evidence>
<evidence type="ECO:0000313" key="7">
    <source>
        <dbReference type="EMBL" id="RDX47016.1"/>
    </source>
</evidence>
<accession>A0A371D398</accession>
<feature type="compositionally biased region" description="Polar residues" evidence="5">
    <location>
        <begin position="238"/>
        <end position="290"/>
    </location>
</feature>